<comment type="caution">
    <text evidence="1">The sequence shown here is derived from an EMBL/GenBank/DDBJ whole genome shotgun (WGS) entry which is preliminary data.</text>
</comment>
<sequence>MNTMHFLETIPKLEITSFKDTDRIRLLKKSHMPFCGTPRKHPFDPEKLYLLADPEGCDPCYYEFHIKDISFVEELAKIVDIEGRTVSRIRLWIRRGSNATPCSPFLVEGF</sequence>
<dbReference type="EMBL" id="VLLC01000012">
    <property type="protein sequence ID" value="TWI71832.1"/>
    <property type="molecule type" value="Genomic_DNA"/>
</dbReference>
<dbReference type="Proteomes" id="UP000318307">
    <property type="component" value="Unassembled WGS sequence"/>
</dbReference>
<accession>A0A562RRY2</accession>
<name>A0A562RRY2_9BACT</name>
<evidence type="ECO:0000313" key="1">
    <source>
        <dbReference type="EMBL" id="TWI71832.1"/>
    </source>
</evidence>
<dbReference type="RefSeq" id="WP_144684754.1">
    <property type="nucleotide sequence ID" value="NZ_VLLC01000012.1"/>
</dbReference>
<dbReference type="OrthoDB" id="6214753at2"/>
<gene>
    <name evidence="1" type="ORF">LZ24_01849</name>
</gene>
<reference evidence="1 2" key="1">
    <citation type="submission" date="2019-07" db="EMBL/GenBank/DDBJ databases">
        <title>Genome sequencing of 100 strains of the haloalkaliphilic chemolithoautotrophic sulfur-oxidizing bacterium Thioalkalivibrio.</title>
        <authorList>
            <person name="Muyzer G."/>
        </authorList>
    </citation>
    <scope>NUCLEOTIDE SEQUENCE [LARGE SCALE GENOMIC DNA]</scope>
    <source>
        <strain evidence="1 2">ASO4-4</strain>
    </source>
</reference>
<protein>
    <submittedName>
        <fullName evidence="1">Inorganic pyrophosphatase</fullName>
    </submittedName>
</protein>
<evidence type="ECO:0000313" key="2">
    <source>
        <dbReference type="Proteomes" id="UP000318307"/>
    </source>
</evidence>
<keyword evidence="2" id="KW-1185">Reference proteome</keyword>
<proteinExistence type="predicted"/>
<organism evidence="1 2">
    <name type="scientific">Desulfobotulus alkaliphilus</name>
    <dbReference type="NCBI Taxonomy" id="622671"/>
    <lineage>
        <taxon>Bacteria</taxon>
        <taxon>Pseudomonadati</taxon>
        <taxon>Thermodesulfobacteriota</taxon>
        <taxon>Desulfobacteria</taxon>
        <taxon>Desulfobacterales</taxon>
        <taxon>Desulfobacteraceae</taxon>
        <taxon>Desulfobotulus</taxon>
    </lineage>
</organism>
<dbReference type="AlphaFoldDB" id="A0A562RRY2"/>